<sequence>MKETTYILDLSVLNEMYMFSTWISVPRLTTRLSTLHIDMRFFGRIVTSKDALCSESATFSLNHCFYRYLDRFLTYGPVGRKDDRGIIAETLVLDFHSAETELSFPPGHMSYEDWEANRCGNPRWDDEQMDEVLKYKTRPQWPLSAMRLWLAFITKVGYGVEDYGSLYESIGTITLLLNGRLETAFDLADQLAEVPNEMYDRYPNFNVPKFQKWRERTLSRREAVGLCTVQPRDLWSR</sequence>
<organism evidence="1 2">
    <name type="scientific">Penicillium roqueforti (strain FM164)</name>
    <dbReference type="NCBI Taxonomy" id="1365484"/>
    <lineage>
        <taxon>Eukaryota</taxon>
        <taxon>Fungi</taxon>
        <taxon>Dikarya</taxon>
        <taxon>Ascomycota</taxon>
        <taxon>Pezizomycotina</taxon>
        <taxon>Eurotiomycetes</taxon>
        <taxon>Eurotiomycetidae</taxon>
        <taxon>Eurotiales</taxon>
        <taxon>Aspergillaceae</taxon>
        <taxon>Penicillium</taxon>
    </lineage>
</organism>
<name>W6Q4P9_PENRF</name>
<reference evidence="1" key="1">
    <citation type="journal article" date="2014" name="Nat. Commun.">
        <title>Multiple recent horizontal transfers of a large genomic region in cheese making fungi.</title>
        <authorList>
            <person name="Cheeseman K."/>
            <person name="Ropars J."/>
            <person name="Renault P."/>
            <person name="Dupont J."/>
            <person name="Gouzy J."/>
            <person name="Branca A."/>
            <person name="Abraham A.L."/>
            <person name="Ceppi M."/>
            <person name="Conseiller E."/>
            <person name="Debuchy R."/>
            <person name="Malagnac F."/>
            <person name="Goarin A."/>
            <person name="Silar P."/>
            <person name="Lacoste S."/>
            <person name="Sallet E."/>
            <person name="Bensimon A."/>
            <person name="Giraud T."/>
            <person name="Brygoo Y."/>
        </authorList>
    </citation>
    <scope>NUCLEOTIDE SEQUENCE [LARGE SCALE GENOMIC DNA]</scope>
    <source>
        <strain evidence="1">FM164</strain>
    </source>
</reference>
<keyword evidence="2" id="KW-1185">Reference proteome</keyword>
<proteinExistence type="predicted"/>
<dbReference type="OrthoDB" id="2823490at2759"/>
<gene>
    <name evidence="1" type="ORF">PROQFM164_S02g001455</name>
</gene>
<dbReference type="EMBL" id="HG792016">
    <property type="protein sequence ID" value="CDM31305.1"/>
    <property type="molecule type" value="Genomic_DNA"/>
</dbReference>
<protein>
    <submittedName>
        <fullName evidence="1">Uncharacterized protein</fullName>
    </submittedName>
</protein>
<dbReference type="STRING" id="1365484.W6Q4P9"/>
<evidence type="ECO:0000313" key="1">
    <source>
        <dbReference type="EMBL" id="CDM31305.1"/>
    </source>
</evidence>
<evidence type="ECO:0000313" key="2">
    <source>
        <dbReference type="Proteomes" id="UP000030686"/>
    </source>
</evidence>
<dbReference type="AlphaFoldDB" id="W6Q4P9"/>
<dbReference type="Proteomes" id="UP000030686">
    <property type="component" value="Unassembled WGS sequence"/>
</dbReference>
<accession>W6Q4P9</accession>